<gene>
    <name evidence="2" type="ORF">B0J15DRAFT_518088</name>
</gene>
<sequence length="356" mass="39744">MNSLRLPKGKRSYDLSTVGPQPQYQFLAADELSEVEPGQVIPAHKRRYVFTLALSNTFNFSNAPIAANSGAPMEATMNGNLTIDPRLTQCEPVPSGQQMGESFSLDPRLTQCESVHSADNVTVDPGLSQCEPARSGQTTGDNVTPDPQIAGYPFEKAGLTISDVKSKADYKKIIASIDYELARQEVNPPVLPPSQLKEMAAKPLPEAPYEIPEDDPRLAEILRAKNKQILEKGKILDKDRNHLMAKATREHRNEVIDQSRRLLNDREAKLIWWKLRAIILRDQPNEFGNRPEALKNAILSIVEQRVSEGDQKRSEDSTENKSQRQSTRTTKSNQHLVMEHFQQQFSQQPGQVAAAG</sequence>
<feature type="compositionally biased region" description="Polar residues" evidence="1">
    <location>
        <begin position="323"/>
        <end position="335"/>
    </location>
</feature>
<reference evidence="2" key="1">
    <citation type="journal article" date="2021" name="Nat. Commun.">
        <title>Genetic determinants of endophytism in the Arabidopsis root mycobiome.</title>
        <authorList>
            <person name="Mesny F."/>
            <person name="Miyauchi S."/>
            <person name="Thiergart T."/>
            <person name="Pickel B."/>
            <person name="Atanasova L."/>
            <person name="Karlsson M."/>
            <person name="Huettel B."/>
            <person name="Barry K.W."/>
            <person name="Haridas S."/>
            <person name="Chen C."/>
            <person name="Bauer D."/>
            <person name="Andreopoulos W."/>
            <person name="Pangilinan J."/>
            <person name="LaButti K."/>
            <person name="Riley R."/>
            <person name="Lipzen A."/>
            <person name="Clum A."/>
            <person name="Drula E."/>
            <person name="Henrissat B."/>
            <person name="Kohler A."/>
            <person name="Grigoriev I.V."/>
            <person name="Martin F.M."/>
            <person name="Hacquard S."/>
        </authorList>
    </citation>
    <scope>NUCLEOTIDE SEQUENCE</scope>
    <source>
        <strain evidence="2">FSSC 5 MPI-SDFR-AT-0091</strain>
    </source>
</reference>
<feature type="region of interest" description="Disordered" evidence="1">
    <location>
        <begin position="306"/>
        <end position="335"/>
    </location>
</feature>
<evidence type="ECO:0000313" key="3">
    <source>
        <dbReference type="Proteomes" id="UP000736672"/>
    </source>
</evidence>
<protein>
    <submittedName>
        <fullName evidence="2">Uncharacterized protein</fullName>
    </submittedName>
</protein>
<dbReference type="EMBL" id="JAGTJS010000035">
    <property type="protein sequence ID" value="KAH7230766.1"/>
    <property type="molecule type" value="Genomic_DNA"/>
</dbReference>
<feature type="compositionally biased region" description="Basic and acidic residues" evidence="1">
    <location>
        <begin position="306"/>
        <end position="322"/>
    </location>
</feature>
<comment type="caution">
    <text evidence="2">The sequence shown here is derived from an EMBL/GenBank/DDBJ whole genome shotgun (WGS) entry which is preliminary data.</text>
</comment>
<dbReference type="OrthoDB" id="4847496at2759"/>
<dbReference type="Proteomes" id="UP000736672">
    <property type="component" value="Unassembled WGS sequence"/>
</dbReference>
<proteinExistence type="predicted"/>
<evidence type="ECO:0000313" key="2">
    <source>
        <dbReference type="EMBL" id="KAH7230766.1"/>
    </source>
</evidence>
<keyword evidence="3" id="KW-1185">Reference proteome</keyword>
<dbReference type="AlphaFoldDB" id="A0A9P9G1I3"/>
<organism evidence="2 3">
    <name type="scientific">Fusarium solani</name>
    <name type="common">Filamentous fungus</name>
    <dbReference type="NCBI Taxonomy" id="169388"/>
    <lineage>
        <taxon>Eukaryota</taxon>
        <taxon>Fungi</taxon>
        <taxon>Dikarya</taxon>
        <taxon>Ascomycota</taxon>
        <taxon>Pezizomycotina</taxon>
        <taxon>Sordariomycetes</taxon>
        <taxon>Hypocreomycetidae</taxon>
        <taxon>Hypocreales</taxon>
        <taxon>Nectriaceae</taxon>
        <taxon>Fusarium</taxon>
        <taxon>Fusarium solani species complex</taxon>
    </lineage>
</organism>
<feature type="region of interest" description="Disordered" evidence="1">
    <location>
        <begin position="123"/>
        <end position="146"/>
    </location>
</feature>
<accession>A0A9P9G1I3</accession>
<name>A0A9P9G1I3_FUSSL</name>
<evidence type="ECO:0000256" key="1">
    <source>
        <dbReference type="SAM" id="MobiDB-lite"/>
    </source>
</evidence>